<comment type="caution">
    <text evidence="3">The sequence shown here is derived from an EMBL/GenBank/DDBJ whole genome shotgun (WGS) entry which is preliminary data.</text>
</comment>
<evidence type="ECO:0000256" key="1">
    <source>
        <dbReference type="SAM" id="Phobius"/>
    </source>
</evidence>
<feature type="domain" description="TadE-like" evidence="2">
    <location>
        <begin position="8"/>
        <end position="50"/>
    </location>
</feature>
<evidence type="ECO:0000259" key="2">
    <source>
        <dbReference type="Pfam" id="PF07811"/>
    </source>
</evidence>
<keyword evidence="1" id="KW-0472">Membrane</keyword>
<dbReference type="EMBL" id="JAKIKS010000144">
    <property type="protein sequence ID" value="MCL1127310.1"/>
    <property type="molecule type" value="Genomic_DNA"/>
</dbReference>
<keyword evidence="4" id="KW-1185">Reference proteome</keyword>
<sequence>MRLRQQTGVAIIEFTIMLPILLLMIFATAELGRALYQYSHLTRIVRDAGRYLSTKAIPNTTGNIPVPFNDANCDNCISNTKALLVYGKVGGTTPLLYGLDTSDVTITGDPETKMVIIKVDYDWLPLFGEQISGFGAGNNSNLSLNFHVSYAMRAGL</sequence>
<evidence type="ECO:0000313" key="3">
    <source>
        <dbReference type="EMBL" id="MCL1127310.1"/>
    </source>
</evidence>
<dbReference type="RefSeq" id="WP_248942703.1">
    <property type="nucleotide sequence ID" value="NZ_JAKIKS010000144.1"/>
</dbReference>
<keyword evidence="1" id="KW-1133">Transmembrane helix</keyword>
<evidence type="ECO:0000313" key="4">
    <source>
        <dbReference type="Proteomes" id="UP001203423"/>
    </source>
</evidence>
<dbReference type="Proteomes" id="UP001203423">
    <property type="component" value="Unassembled WGS sequence"/>
</dbReference>
<keyword evidence="1" id="KW-0812">Transmembrane</keyword>
<feature type="transmembrane region" description="Helical" evidence="1">
    <location>
        <begin position="7"/>
        <end position="29"/>
    </location>
</feature>
<dbReference type="InterPro" id="IPR012495">
    <property type="entry name" value="TadE-like_dom"/>
</dbReference>
<protein>
    <submittedName>
        <fullName evidence="3">Pilus assembly protein</fullName>
    </submittedName>
</protein>
<name>A0ABT0LI18_9GAMM</name>
<dbReference type="Pfam" id="PF07811">
    <property type="entry name" value="TadE"/>
    <property type="match status" value="1"/>
</dbReference>
<reference evidence="3 4" key="1">
    <citation type="submission" date="2022-01" db="EMBL/GenBank/DDBJ databases">
        <title>Whole genome-based taxonomy of the Shewanellaceae.</title>
        <authorList>
            <person name="Martin-Rodriguez A.J."/>
        </authorList>
    </citation>
    <scope>NUCLEOTIDE SEQUENCE [LARGE SCALE GENOMIC DNA]</scope>
    <source>
        <strain evidence="3 4">DSM 17177</strain>
    </source>
</reference>
<accession>A0ABT0LI18</accession>
<gene>
    <name evidence="3" type="ORF">L2764_23240</name>
</gene>
<proteinExistence type="predicted"/>
<organism evidence="3 4">
    <name type="scientific">Shewanella surugensis</name>
    <dbReference type="NCBI Taxonomy" id="212020"/>
    <lineage>
        <taxon>Bacteria</taxon>
        <taxon>Pseudomonadati</taxon>
        <taxon>Pseudomonadota</taxon>
        <taxon>Gammaproteobacteria</taxon>
        <taxon>Alteromonadales</taxon>
        <taxon>Shewanellaceae</taxon>
        <taxon>Shewanella</taxon>
    </lineage>
</organism>